<proteinExistence type="predicted"/>
<reference evidence="1 2" key="1">
    <citation type="submission" date="2021-07" db="EMBL/GenBank/DDBJ databases">
        <title>Clostridium weizhouense sp. nov., an anaerobic bacterium isolated from activated sludge of Petroleum wastewater.</title>
        <authorList>
            <person name="Li Q."/>
        </authorList>
    </citation>
    <scope>NUCLEOTIDE SEQUENCE [LARGE SCALE GENOMIC DNA]</scope>
    <source>
        <strain evidence="1 2">YB-6</strain>
    </source>
</reference>
<organism evidence="1 2">
    <name type="scientific">Clostridium weizhouense</name>
    <dbReference type="NCBI Taxonomy" id="2859781"/>
    <lineage>
        <taxon>Bacteria</taxon>
        <taxon>Bacillati</taxon>
        <taxon>Bacillota</taxon>
        <taxon>Clostridia</taxon>
        <taxon>Eubacteriales</taxon>
        <taxon>Clostridiaceae</taxon>
        <taxon>Clostridium</taxon>
    </lineage>
</organism>
<keyword evidence="2" id="KW-1185">Reference proteome</keyword>
<dbReference type="InterPro" id="IPR025062">
    <property type="entry name" value="DUF4003"/>
</dbReference>
<protein>
    <submittedName>
        <fullName evidence="1">DUF4003 family protein</fullName>
    </submittedName>
</protein>
<dbReference type="Pfam" id="PF13170">
    <property type="entry name" value="DUF4003"/>
    <property type="match status" value="1"/>
</dbReference>
<gene>
    <name evidence="1" type="ORF">KYD98_07035</name>
</gene>
<sequence>MDVDLRSKVNIFKEYYDNLNKSLRLESSKIKVLESFLYTITNEEIDYVKLKAIRKYIKKSDIGSNFNSEMRKVMSIFLYSNSNYEKIIKDTAMIYNHLISKRFELDKLTEFISFNISVRFPEIEYDYIIKKMIYIKENIESRYGIGKEYSLRNLCFLNISMFTKECDEVLKDYFKIYDTLINKGINKEEALYSVSTLMLSNNKNYIDRLEKLKDIKKLFYDNNILLEKDYYLLLGLSVLIVEKSDKFVDNVLEVYKCLYEKKYLKKNILMLLSIALVLNEYIEVNYAEYTNFFWDREVNILNRLLEYLSVIIV</sequence>
<evidence type="ECO:0000313" key="2">
    <source>
        <dbReference type="Proteomes" id="UP001519921"/>
    </source>
</evidence>
<evidence type="ECO:0000313" key="1">
    <source>
        <dbReference type="EMBL" id="MBW6409842.1"/>
    </source>
</evidence>
<dbReference type="Proteomes" id="UP001519921">
    <property type="component" value="Unassembled WGS sequence"/>
</dbReference>
<dbReference type="EMBL" id="JAHXPT010000004">
    <property type="protein sequence ID" value="MBW6409842.1"/>
    <property type="molecule type" value="Genomic_DNA"/>
</dbReference>
<dbReference type="RefSeq" id="WP_219778900.1">
    <property type="nucleotide sequence ID" value="NZ_JAHXPT010000004.1"/>
</dbReference>
<accession>A0ABS7AMG7</accession>
<comment type="caution">
    <text evidence="1">The sequence shown here is derived from an EMBL/GenBank/DDBJ whole genome shotgun (WGS) entry which is preliminary data.</text>
</comment>
<name>A0ABS7AMG7_9CLOT</name>